<accession>A0A6N2AE73</accession>
<comment type="caution">
    <text evidence="2">The sequence shown here is derived from an EMBL/GenBank/DDBJ whole genome shotgun (WGS) entry which is preliminary data.</text>
</comment>
<gene>
    <name evidence="2" type="ORF">EJD97_020896</name>
</gene>
<protein>
    <recommendedName>
        <fullName evidence="3">Retrotransposon gag domain-containing protein</fullName>
    </recommendedName>
</protein>
<evidence type="ECO:0008006" key="3">
    <source>
        <dbReference type="Google" id="ProtNLM"/>
    </source>
</evidence>
<dbReference type="AlphaFoldDB" id="A0A6N2AE73"/>
<evidence type="ECO:0000313" key="2">
    <source>
        <dbReference type="EMBL" id="TMW80365.1"/>
    </source>
</evidence>
<evidence type="ECO:0000256" key="1">
    <source>
        <dbReference type="SAM" id="MobiDB-lite"/>
    </source>
</evidence>
<feature type="region of interest" description="Disordered" evidence="1">
    <location>
        <begin position="40"/>
        <end position="102"/>
    </location>
</feature>
<sequence>MLFNFMDGLQNWAMTELERRQVKTIDEAITQAETLTDFKHDRLDKAKGKETRGCHAKSGGDRGQRREQPAQPKQHDTPKPDGRRFECQKYSEKRTQSSKRDGCYICGGPHGYARCPEMKSLGAILRERKENDAQEQGKTAGTTQLGMV</sequence>
<feature type="compositionally biased region" description="Polar residues" evidence="1">
    <location>
        <begin position="134"/>
        <end position="148"/>
    </location>
</feature>
<proteinExistence type="predicted"/>
<organism evidence="2">
    <name type="scientific">Solanum chilense</name>
    <name type="common">Tomato</name>
    <name type="synonym">Lycopersicon chilense</name>
    <dbReference type="NCBI Taxonomy" id="4083"/>
    <lineage>
        <taxon>Eukaryota</taxon>
        <taxon>Viridiplantae</taxon>
        <taxon>Streptophyta</taxon>
        <taxon>Embryophyta</taxon>
        <taxon>Tracheophyta</taxon>
        <taxon>Spermatophyta</taxon>
        <taxon>Magnoliopsida</taxon>
        <taxon>eudicotyledons</taxon>
        <taxon>Gunneridae</taxon>
        <taxon>Pentapetalae</taxon>
        <taxon>asterids</taxon>
        <taxon>lamiids</taxon>
        <taxon>Solanales</taxon>
        <taxon>Solanaceae</taxon>
        <taxon>Solanoideae</taxon>
        <taxon>Solaneae</taxon>
        <taxon>Solanum</taxon>
        <taxon>Solanum subgen. Lycopersicon</taxon>
    </lineage>
</organism>
<reference evidence="2" key="1">
    <citation type="submission" date="2019-05" db="EMBL/GenBank/DDBJ databases">
        <title>The de novo reference genome and transcriptome assemblies of the wild tomato species Solanum chilense.</title>
        <authorList>
            <person name="Stam R."/>
            <person name="Nosenko T."/>
            <person name="Hoerger A.C."/>
            <person name="Stephan W."/>
            <person name="Seidel M.A."/>
            <person name="Kuhn J.M.M."/>
            <person name="Haberer G."/>
            <person name="Tellier A."/>
        </authorList>
    </citation>
    <scope>NUCLEOTIDE SEQUENCE</scope>
    <source>
        <tissue evidence="2">Mature leaves</tissue>
    </source>
</reference>
<dbReference type="EMBL" id="RXGB01061811">
    <property type="protein sequence ID" value="TMW80365.1"/>
    <property type="molecule type" value="Genomic_DNA"/>
</dbReference>
<name>A0A6N2AE73_SOLCI</name>
<feature type="region of interest" description="Disordered" evidence="1">
    <location>
        <begin position="128"/>
        <end position="148"/>
    </location>
</feature>